<protein>
    <submittedName>
        <fullName evidence="1">Uncharacterized protein</fullName>
    </submittedName>
</protein>
<sequence length="113" mass="13139">MSYLFTIEKLAYVSENIFMSNTHSIACLFTQGINVHRKRVIKEMQRKSASDFMATDTPLYEPIFSKKDRNFITSETEGTYSRNGYRGPCPLQLSLLETMSFFVTCERTIKDDR</sequence>
<gene>
    <name evidence="1" type="ORF">NPIL_235961</name>
</gene>
<proteinExistence type="predicted"/>
<dbReference type="AlphaFoldDB" id="A0A8X6U089"/>
<organism evidence="1 2">
    <name type="scientific">Nephila pilipes</name>
    <name type="common">Giant wood spider</name>
    <name type="synonym">Nephila maculata</name>
    <dbReference type="NCBI Taxonomy" id="299642"/>
    <lineage>
        <taxon>Eukaryota</taxon>
        <taxon>Metazoa</taxon>
        <taxon>Ecdysozoa</taxon>
        <taxon>Arthropoda</taxon>
        <taxon>Chelicerata</taxon>
        <taxon>Arachnida</taxon>
        <taxon>Araneae</taxon>
        <taxon>Araneomorphae</taxon>
        <taxon>Entelegynae</taxon>
        <taxon>Araneoidea</taxon>
        <taxon>Nephilidae</taxon>
        <taxon>Nephila</taxon>
    </lineage>
</organism>
<dbReference type="EMBL" id="BMAW01071096">
    <property type="protein sequence ID" value="GFT76559.1"/>
    <property type="molecule type" value="Genomic_DNA"/>
</dbReference>
<keyword evidence="2" id="KW-1185">Reference proteome</keyword>
<name>A0A8X6U089_NEPPI</name>
<dbReference type="Proteomes" id="UP000887013">
    <property type="component" value="Unassembled WGS sequence"/>
</dbReference>
<comment type="caution">
    <text evidence="1">The sequence shown here is derived from an EMBL/GenBank/DDBJ whole genome shotgun (WGS) entry which is preliminary data.</text>
</comment>
<reference evidence="1" key="1">
    <citation type="submission" date="2020-08" db="EMBL/GenBank/DDBJ databases">
        <title>Multicomponent nature underlies the extraordinary mechanical properties of spider dragline silk.</title>
        <authorList>
            <person name="Kono N."/>
            <person name="Nakamura H."/>
            <person name="Mori M."/>
            <person name="Yoshida Y."/>
            <person name="Ohtoshi R."/>
            <person name="Malay A.D."/>
            <person name="Moran D.A.P."/>
            <person name="Tomita M."/>
            <person name="Numata K."/>
            <person name="Arakawa K."/>
        </authorList>
    </citation>
    <scope>NUCLEOTIDE SEQUENCE</scope>
</reference>
<accession>A0A8X6U089</accession>
<evidence type="ECO:0000313" key="1">
    <source>
        <dbReference type="EMBL" id="GFT76559.1"/>
    </source>
</evidence>
<evidence type="ECO:0000313" key="2">
    <source>
        <dbReference type="Proteomes" id="UP000887013"/>
    </source>
</evidence>